<organism evidence="10">
    <name type="scientific">Timema poppense</name>
    <name type="common">Walking stick</name>
    <dbReference type="NCBI Taxonomy" id="170557"/>
    <lineage>
        <taxon>Eukaryota</taxon>
        <taxon>Metazoa</taxon>
        <taxon>Ecdysozoa</taxon>
        <taxon>Arthropoda</taxon>
        <taxon>Hexapoda</taxon>
        <taxon>Insecta</taxon>
        <taxon>Pterygota</taxon>
        <taxon>Neoptera</taxon>
        <taxon>Polyneoptera</taxon>
        <taxon>Phasmatodea</taxon>
        <taxon>Timematodea</taxon>
        <taxon>Timematoidea</taxon>
        <taxon>Timematidae</taxon>
        <taxon>Timema</taxon>
    </lineage>
</organism>
<feature type="transmembrane region" description="Helical" evidence="9">
    <location>
        <begin position="163"/>
        <end position="182"/>
    </location>
</feature>
<dbReference type="FunFam" id="2.60.370.10:FF:000001">
    <property type="entry name" value="COX11 cytochrome c oxidase assembly homolog"/>
    <property type="match status" value="1"/>
</dbReference>
<keyword evidence="4 9" id="KW-0812">Transmembrane</keyword>
<dbReference type="PANTHER" id="PTHR21320:SF3">
    <property type="entry name" value="CYTOCHROME C OXIDASE ASSEMBLY PROTEIN COX11, MITOCHONDRIAL-RELATED"/>
    <property type="match status" value="1"/>
</dbReference>
<dbReference type="AlphaFoldDB" id="A0A7R9HEH2"/>
<evidence type="ECO:0000256" key="1">
    <source>
        <dbReference type="ARBA" id="ARBA00004007"/>
    </source>
</evidence>
<feature type="transmembrane region" description="Helical" evidence="9">
    <location>
        <begin position="81"/>
        <end position="101"/>
    </location>
</feature>
<dbReference type="EMBL" id="OD019689">
    <property type="protein sequence ID" value="CAD7419081.1"/>
    <property type="molecule type" value="Genomic_DNA"/>
</dbReference>
<evidence type="ECO:0000256" key="4">
    <source>
        <dbReference type="ARBA" id="ARBA00022692"/>
    </source>
</evidence>
<keyword evidence="5 9" id="KW-1133">Transmembrane helix</keyword>
<comment type="function">
    <text evidence="1">Exerts its effect at some terminal stage of cytochrome c oxidase synthesis, probably by being involved in the insertion of the copper B into subunit I.</text>
</comment>
<dbReference type="GO" id="GO:0005743">
    <property type="term" value="C:mitochondrial inner membrane"/>
    <property type="evidence" value="ECO:0007669"/>
    <property type="project" value="UniProtKB-SubCell"/>
</dbReference>
<dbReference type="Pfam" id="PF01027">
    <property type="entry name" value="Bax1-I"/>
    <property type="match status" value="1"/>
</dbReference>
<accession>A0A7R9HEH2</accession>
<comment type="subunit">
    <text evidence="7">Interacts with CNNM4/ACDP4. Interacts with RANBP2.</text>
</comment>
<evidence type="ECO:0000256" key="5">
    <source>
        <dbReference type="ARBA" id="ARBA00022989"/>
    </source>
</evidence>
<dbReference type="Gene3D" id="2.60.370.10">
    <property type="entry name" value="Ctag/Cox11"/>
    <property type="match status" value="1"/>
</dbReference>
<dbReference type="HAMAP" id="MF_00155">
    <property type="entry name" value="CtaG"/>
    <property type="match status" value="1"/>
</dbReference>
<evidence type="ECO:0000256" key="6">
    <source>
        <dbReference type="ARBA" id="ARBA00023136"/>
    </source>
</evidence>
<feature type="transmembrane region" description="Helical" evidence="9">
    <location>
        <begin position="53"/>
        <end position="69"/>
    </location>
</feature>
<dbReference type="NCBIfam" id="NF003465">
    <property type="entry name" value="PRK05089.1"/>
    <property type="match status" value="1"/>
</dbReference>
<dbReference type="PANTHER" id="PTHR21320">
    <property type="entry name" value="CYTOCHROME C OXIDASE ASSEMBLY PROTEIN COX11-RELATED"/>
    <property type="match status" value="1"/>
</dbReference>
<evidence type="ECO:0000256" key="7">
    <source>
        <dbReference type="ARBA" id="ARBA00063165"/>
    </source>
</evidence>
<gene>
    <name evidence="10" type="ORF">TPSB3V08_LOCUS12782</name>
</gene>
<protein>
    <recommendedName>
        <fullName evidence="8">Cytochrome c oxidase assembly protein COX11, mitochondrial</fullName>
    </recommendedName>
</protein>
<evidence type="ECO:0000256" key="3">
    <source>
        <dbReference type="ARBA" id="ARBA00004243"/>
    </source>
</evidence>
<feature type="transmembrane region" description="Helical" evidence="9">
    <location>
        <begin position="107"/>
        <end position="125"/>
    </location>
</feature>
<dbReference type="Pfam" id="PF04442">
    <property type="entry name" value="CtaG_Cox11"/>
    <property type="match status" value="1"/>
</dbReference>
<dbReference type="InterPro" id="IPR023471">
    <property type="entry name" value="CtaG/Cox11_dom_sf"/>
</dbReference>
<keyword evidence="6 9" id="KW-0472">Membrane</keyword>
<dbReference type="InterPro" id="IPR006214">
    <property type="entry name" value="Bax_inhibitor_1-related"/>
</dbReference>
<evidence type="ECO:0000313" key="10">
    <source>
        <dbReference type="EMBL" id="CAD7419081.1"/>
    </source>
</evidence>
<dbReference type="SUPFAM" id="SSF110111">
    <property type="entry name" value="Ctag/Cox11"/>
    <property type="match status" value="1"/>
</dbReference>
<comment type="subcellular location">
    <subcellularLocation>
        <location evidence="2">Membrane</location>
        <topology evidence="2">Multi-pass membrane protein</topology>
    </subcellularLocation>
    <subcellularLocation>
        <location evidence="3">Mitochondrion inner membrane</location>
        <topology evidence="3">Single-pass membrane protein</topology>
        <orientation evidence="3">Intermembrane side</orientation>
    </subcellularLocation>
</comment>
<reference evidence="10" key="1">
    <citation type="submission" date="2020-11" db="EMBL/GenBank/DDBJ databases">
        <authorList>
            <person name="Tran Van P."/>
        </authorList>
    </citation>
    <scope>NUCLEOTIDE SEQUENCE</scope>
</reference>
<feature type="transmembrane region" description="Helical" evidence="9">
    <location>
        <begin position="229"/>
        <end position="248"/>
    </location>
</feature>
<name>A0A7R9HEH2_TIMPO</name>
<evidence type="ECO:0000256" key="9">
    <source>
        <dbReference type="SAM" id="Phobius"/>
    </source>
</evidence>
<sequence length="396" mass="44479">MSYMRNEQDIRSQGVYYSAGLRSYLTKVYNYMALALGVTGLVAFLTVIHSNPVLSLVIIFSPAALVIYMRYRIQHLSAQSAVTIFFSFSVLMGLSLSYIFIVYTAENIARAFFITSIMFGSMALYGNTTKRDLTSMGSFLIMGVLGIIIASIVNLFLGSSPLYFAISFISVIVFTLMTAYDAQRIKDVYYKYNDGSEVATTKLAILGATDLYFNFINIFLNLLRKGSKNSIVFFLISLVVLMLCLAYASVPLYSIFCKATGYGGTTRKVTNAKISATDQKIRVHFNADIMSDLPWEFKSETNYVDVNIGEQSLAFYYAKNLSDHLSFGMAVYNVTPFKAGKYFNKVACFCFEEQMLLPKQKAAMPVSFYIDPEIMLDSNTKDLSEITLSYTFFKLK</sequence>
<feature type="transmembrane region" description="Helical" evidence="9">
    <location>
        <begin position="28"/>
        <end position="47"/>
    </location>
</feature>
<evidence type="ECO:0000256" key="8">
    <source>
        <dbReference type="ARBA" id="ARBA00068998"/>
    </source>
</evidence>
<dbReference type="InterPro" id="IPR007533">
    <property type="entry name" value="Cyt_c_oxidase_assmbl_CtaG"/>
</dbReference>
<evidence type="ECO:0000256" key="2">
    <source>
        <dbReference type="ARBA" id="ARBA00004141"/>
    </source>
</evidence>
<dbReference type="GO" id="GO:0005507">
    <property type="term" value="F:copper ion binding"/>
    <property type="evidence" value="ECO:0007669"/>
    <property type="project" value="InterPro"/>
</dbReference>
<proteinExistence type="inferred from homology"/>
<feature type="transmembrane region" description="Helical" evidence="9">
    <location>
        <begin position="137"/>
        <end position="157"/>
    </location>
</feature>
<dbReference type="CDD" id="cd10432">
    <property type="entry name" value="BI-1-like_bacterial"/>
    <property type="match status" value="1"/>
</dbReference>